<dbReference type="EMBL" id="CM008046">
    <property type="protein sequence ID" value="PVH65600.1"/>
    <property type="molecule type" value="Genomic_DNA"/>
</dbReference>
<feature type="region of interest" description="Disordered" evidence="1">
    <location>
        <begin position="1"/>
        <end position="93"/>
    </location>
</feature>
<evidence type="ECO:0000313" key="2">
    <source>
        <dbReference type="EMBL" id="PVH65600.1"/>
    </source>
</evidence>
<proteinExistence type="predicted"/>
<dbReference type="Proteomes" id="UP000243499">
    <property type="component" value="Chromosome 1"/>
</dbReference>
<feature type="compositionally biased region" description="Basic and acidic residues" evidence="1">
    <location>
        <begin position="61"/>
        <end position="74"/>
    </location>
</feature>
<name>A0A2T8KTV2_9POAL</name>
<dbReference type="AlphaFoldDB" id="A0A2T8KTV2"/>
<dbReference type="Gramene" id="PVH65600">
    <property type="protein sequence ID" value="PVH65600"/>
    <property type="gene ID" value="PAHAL_1G034800"/>
</dbReference>
<evidence type="ECO:0000256" key="1">
    <source>
        <dbReference type="SAM" id="MobiDB-lite"/>
    </source>
</evidence>
<gene>
    <name evidence="2" type="ORF">PAHAL_1G034800</name>
</gene>
<reference evidence="2" key="1">
    <citation type="submission" date="2018-04" db="EMBL/GenBank/DDBJ databases">
        <title>WGS assembly of Panicum hallii.</title>
        <authorList>
            <person name="Lovell J."/>
            <person name="Jenkins J."/>
            <person name="Lowry D."/>
            <person name="Mamidi S."/>
            <person name="Sreedasyam A."/>
            <person name="Weng X."/>
            <person name="Barry K."/>
            <person name="Bonette J."/>
            <person name="Campitelli B."/>
            <person name="Daum C."/>
            <person name="Gordon S."/>
            <person name="Gould B."/>
            <person name="Lipzen A."/>
            <person name="Macqueen A."/>
            <person name="Palacio-Mejia J."/>
            <person name="Plott C."/>
            <person name="Shakirov E."/>
            <person name="Shu S."/>
            <person name="Yoshinaga Y."/>
            <person name="Zane M."/>
            <person name="Rokhsar D."/>
            <person name="Grimwood J."/>
            <person name="Schmutz J."/>
            <person name="Juenger T."/>
        </authorList>
    </citation>
    <scope>NUCLEOTIDE SEQUENCE [LARGE SCALE GENOMIC DNA]</scope>
    <source>
        <strain evidence="2">FIL2</strain>
    </source>
</reference>
<accession>A0A2T8KTV2</accession>
<feature type="region of interest" description="Disordered" evidence="1">
    <location>
        <begin position="121"/>
        <end position="149"/>
    </location>
</feature>
<organism evidence="2">
    <name type="scientific">Panicum hallii</name>
    <dbReference type="NCBI Taxonomy" id="206008"/>
    <lineage>
        <taxon>Eukaryota</taxon>
        <taxon>Viridiplantae</taxon>
        <taxon>Streptophyta</taxon>
        <taxon>Embryophyta</taxon>
        <taxon>Tracheophyta</taxon>
        <taxon>Spermatophyta</taxon>
        <taxon>Magnoliopsida</taxon>
        <taxon>Liliopsida</taxon>
        <taxon>Poales</taxon>
        <taxon>Poaceae</taxon>
        <taxon>PACMAD clade</taxon>
        <taxon>Panicoideae</taxon>
        <taxon>Panicodae</taxon>
        <taxon>Paniceae</taxon>
        <taxon>Panicinae</taxon>
        <taxon>Panicum</taxon>
        <taxon>Panicum sect. Panicum</taxon>
    </lineage>
</organism>
<sequence>MHAARRQQPTHPFSSPFLPGRPDFRAAPRVGLGRARRSFAPPPRAAARQPPASDGRPAPGRRIDGARGRCHPDPVRIFSSPASSPSRSPPYPHGTPPLLCFFPTPPPLPPRSRLEVVAAAKPPVGSWRCRSDPSRTPHPARRATPFSLV</sequence>
<protein>
    <submittedName>
        <fullName evidence="2">Uncharacterized protein</fullName>
    </submittedName>
</protein>